<evidence type="ECO:0000313" key="2">
    <source>
        <dbReference type="EMBL" id="MBS4188951.1"/>
    </source>
</evidence>
<proteinExistence type="predicted"/>
<dbReference type="Gene3D" id="3.40.630.10">
    <property type="entry name" value="Zn peptidases"/>
    <property type="match status" value="1"/>
</dbReference>
<protein>
    <submittedName>
        <fullName evidence="2">Amidohydrolase</fullName>
    </submittedName>
</protein>
<dbReference type="SUPFAM" id="SSF55031">
    <property type="entry name" value="Bacterial exopeptidase dimerisation domain"/>
    <property type="match status" value="1"/>
</dbReference>
<dbReference type="SUPFAM" id="SSF53187">
    <property type="entry name" value="Zn-dependent exopeptidases"/>
    <property type="match status" value="1"/>
</dbReference>
<accession>A0ABS5NMD3</accession>
<dbReference type="InterPro" id="IPR011650">
    <property type="entry name" value="Peptidase_M20_dimer"/>
</dbReference>
<dbReference type="NCBIfam" id="TIGR01891">
    <property type="entry name" value="amidohydrolases"/>
    <property type="match status" value="1"/>
</dbReference>
<dbReference type="InterPro" id="IPR036264">
    <property type="entry name" value="Bact_exopeptidase_dim_dom"/>
</dbReference>
<sequence>MIKIFSAKGIYIVKKDLIQFIEHNREQILQTYQELHQLAEPSWQEEKTSAYIREKLIRAGLSVKTYEEHFGLVVEMKGELNDVIALRADMDALVQEVDGEVRANHSCGHDGHSTMALFTALAIANSEHSFKHTFRVIFQPAEEKAEGALKMIEAGALENVKFLGGIHVRPALEIPFQKAAPVILHGSTAIIQGVIKGVPAHAARPEEGNNPLEAAAFLIQAIRQIQLKDAHKYSIKITELHGGEASNLIPETVHFTFDLRAETNETMNKLILKAEQTIQKISELTETVIESSLGEYSPAAVRNPKAMELGKKAIISILGEENYVQECPSPGAEDFHFYSLKKPEISATMIGLGCDLKPGLHHPKMNFNQEALVYGTKILTSLLLEADQEQW</sequence>
<keyword evidence="3" id="KW-1185">Reference proteome</keyword>
<dbReference type="PANTHER" id="PTHR11014">
    <property type="entry name" value="PEPTIDASE M20 FAMILY MEMBER"/>
    <property type="match status" value="1"/>
</dbReference>
<evidence type="ECO:0000313" key="3">
    <source>
        <dbReference type="Proteomes" id="UP000681027"/>
    </source>
</evidence>
<dbReference type="Proteomes" id="UP000681027">
    <property type="component" value="Unassembled WGS sequence"/>
</dbReference>
<dbReference type="Pfam" id="PF01546">
    <property type="entry name" value="Peptidase_M20"/>
    <property type="match status" value="1"/>
</dbReference>
<dbReference type="EMBL" id="JAGYPM010000001">
    <property type="protein sequence ID" value="MBS4188951.1"/>
    <property type="molecule type" value="Genomic_DNA"/>
</dbReference>
<dbReference type="PIRSF" id="PIRSF005962">
    <property type="entry name" value="Pept_M20D_amidohydro"/>
    <property type="match status" value="1"/>
</dbReference>
<comment type="caution">
    <text evidence="2">The sequence shown here is derived from an EMBL/GenBank/DDBJ whole genome shotgun (WGS) entry which is preliminary data.</text>
</comment>
<dbReference type="InterPro" id="IPR002933">
    <property type="entry name" value="Peptidase_M20"/>
</dbReference>
<dbReference type="Pfam" id="PF07687">
    <property type="entry name" value="M20_dimer"/>
    <property type="match status" value="1"/>
</dbReference>
<dbReference type="PANTHER" id="PTHR11014:SF122">
    <property type="entry name" value="AMIDOHYDROLASE AMHX"/>
    <property type="match status" value="1"/>
</dbReference>
<reference evidence="2 3" key="1">
    <citation type="submission" date="2021-05" db="EMBL/GenBank/DDBJ databases">
        <title>Novel Bacillus species.</title>
        <authorList>
            <person name="Liu G."/>
        </authorList>
    </citation>
    <scope>NUCLEOTIDE SEQUENCE [LARGE SCALE GENOMIC DNA]</scope>
    <source>
        <strain evidence="2 3">FJAT-49705</strain>
    </source>
</reference>
<dbReference type="InterPro" id="IPR017439">
    <property type="entry name" value="Amidohydrolase"/>
</dbReference>
<evidence type="ECO:0000259" key="1">
    <source>
        <dbReference type="Pfam" id="PF07687"/>
    </source>
</evidence>
<feature type="domain" description="Peptidase M20 dimerisation" evidence="1">
    <location>
        <begin position="195"/>
        <end position="281"/>
    </location>
</feature>
<name>A0ABS5NMD3_9BACI</name>
<gene>
    <name evidence="2" type="ORF">KHA94_01805</name>
</gene>
<dbReference type="Gene3D" id="3.30.70.360">
    <property type="match status" value="1"/>
</dbReference>
<organism evidence="2 3">
    <name type="scientific">Cytobacillus citreus</name>
    <dbReference type="NCBI Taxonomy" id="2833586"/>
    <lineage>
        <taxon>Bacteria</taxon>
        <taxon>Bacillati</taxon>
        <taxon>Bacillota</taxon>
        <taxon>Bacilli</taxon>
        <taxon>Bacillales</taxon>
        <taxon>Bacillaceae</taxon>
        <taxon>Cytobacillus</taxon>
    </lineage>
</organism>